<evidence type="ECO:0000313" key="2">
    <source>
        <dbReference type="Proteomes" id="UP000317371"/>
    </source>
</evidence>
<dbReference type="OrthoDB" id="344043at2"/>
<comment type="caution">
    <text evidence="1">The sequence shown here is derived from an EMBL/GenBank/DDBJ whole genome shotgun (WGS) entry which is preliminary data.</text>
</comment>
<gene>
    <name evidence="1" type="ORF">FKZ61_23640</name>
</gene>
<dbReference type="EMBL" id="VIGC01000085">
    <property type="protein sequence ID" value="TQE92897.1"/>
    <property type="molecule type" value="Genomic_DNA"/>
</dbReference>
<dbReference type="InParanoid" id="A0A540V810"/>
<proteinExistence type="predicted"/>
<keyword evidence="2" id="KW-1185">Reference proteome</keyword>
<dbReference type="AlphaFoldDB" id="A0A540V810"/>
<accession>A0A540V810</accession>
<dbReference type="InterPro" id="IPR009057">
    <property type="entry name" value="Homeodomain-like_sf"/>
</dbReference>
<organism evidence="1 2">
    <name type="scientific">Litorilinea aerophila</name>
    <dbReference type="NCBI Taxonomy" id="1204385"/>
    <lineage>
        <taxon>Bacteria</taxon>
        <taxon>Bacillati</taxon>
        <taxon>Chloroflexota</taxon>
        <taxon>Caldilineae</taxon>
        <taxon>Caldilineales</taxon>
        <taxon>Caldilineaceae</taxon>
        <taxon>Litorilinea</taxon>
    </lineage>
</organism>
<protein>
    <submittedName>
        <fullName evidence="1">Helix-turn-helix domain-containing protein</fullName>
    </submittedName>
</protein>
<name>A0A540V810_9CHLR</name>
<sequence length="136" mass="15770">MAKRRTHFPHTTPQQRKLLFETWEATGNVTLACRKAHVGRGTFYYWKPRFDQSGYAGLEEFESRAPKEPYRTPPEIEQKVIALRREHPDWGKKRIADELAKANNWVPVVRSNTVRRILQDAGLWKPAEADGEKKAG</sequence>
<dbReference type="Pfam" id="PF13565">
    <property type="entry name" value="HTH_32"/>
    <property type="match status" value="1"/>
</dbReference>
<dbReference type="SUPFAM" id="SSF46689">
    <property type="entry name" value="Homeodomain-like"/>
    <property type="match status" value="1"/>
</dbReference>
<evidence type="ECO:0000313" key="1">
    <source>
        <dbReference type="EMBL" id="TQE92897.1"/>
    </source>
</evidence>
<dbReference type="Proteomes" id="UP000317371">
    <property type="component" value="Unassembled WGS sequence"/>
</dbReference>
<reference evidence="1 2" key="1">
    <citation type="submission" date="2019-06" db="EMBL/GenBank/DDBJ databases">
        <title>Genome sequence of Litorilinea aerophila BAA-2444.</title>
        <authorList>
            <person name="Maclea K.S."/>
            <person name="Maurais E.G."/>
            <person name="Iannazzi L.C."/>
        </authorList>
    </citation>
    <scope>NUCLEOTIDE SEQUENCE [LARGE SCALE GENOMIC DNA]</scope>
    <source>
        <strain evidence="1 2">ATCC BAA-2444</strain>
    </source>
</reference>